<keyword evidence="2" id="KW-0812">Transmembrane</keyword>
<comment type="caution">
    <text evidence="3">The sequence shown here is derived from an EMBL/GenBank/DDBJ whole genome shotgun (WGS) entry which is preliminary data.</text>
</comment>
<feature type="transmembrane region" description="Helical" evidence="2">
    <location>
        <begin position="372"/>
        <end position="392"/>
    </location>
</feature>
<dbReference type="InterPro" id="IPR011990">
    <property type="entry name" value="TPR-like_helical_dom_sf"/>
</dbReference>
<feature type="transmembrane region" description="Helical" evidence="2">
    <location>
        <begin position="118"/>
        <end position="136"/>
    </location>
</feature>
<dbReference type="SUPFAM" id="SSF48452">
    <property type="entry name" value="TPR-like"/>
    <property type="match status" value="1"/>
</dbReference>
<feature type="transmembrane region" description="Helical" evidence="2">
    <location>
        <begin position="338"/>
        <end position="365"/>
    </location>
</feature>
<evidence type="ECO:0000256" key="2">
    <source>
        <dbReference type="SAM" id="Phobius"/>
    </source>
</evidence>
<evidence type="ECO:0000256" key="1">
    <source>
        <dbReference type="PROSITE-ProRule" id="PRU00339"/>
    </source>
</evidence>
<feature type="transmembrane region" description="Helical" evidence="2">
    <location>
        <begin position="404"/>
        <end position="422"/>
    </location>
</feature>
<dbReference type="Proteomes" id="UP001501323">
    <property type="component" value="Unassembled WGS sequence"/>
</dbReference>
<feature type="transmembrane region" description="Helical" evidence="2">
    <location>
        <begin position="429"/>
        <end position="447"/>
    </location>
</feature>
<keyword evidence="1" id="KW-0802">TPR repeat</keyword>
<feature type="transmembrane region" description="Helical" evidence="2">
    <location>
        <begin position="142"/>
        <end position="163"/>
    </location>
</feature>
<keyword evidence="4" id="KW-1185">Reference proteome</keyword>
<dbReference type="EMBL" id="BAABJY010000001">
    <property type="protein sequence ID" value="GAA4859346.1"/>
    <property type="molecule type" value="Genomic_DNA"/>
</dbReference>
<sequence length="687" mass="75375">MAAPARHPESSSWPGAALLLVLVLLAVLRSAAGTRLDSLTVDEPWHIVAGTTYVRGGGFHLNPEHPPLVKLWTGAFMPDDFRLRPAEPLTEKSQERDWVEQTFFFDNDSRAAQTRARWAMWSLHALMLLALGGLLWRACGLAWAVGTLAFLVLEPTVGAHLPVVMTDLPLALSLGLSAVAAGLLAATWRWRWAIATGAAMGLALAAKHSALAGLGGLGLLLALAALSGWKLGPRAVVVRLAMLAGAALVALALLWASYGLRFHAGADGSDAFNRPMAEKIDELTLPHWRAALHFADGHKLLPRAYLWGLADTVRTGVEGRGIGMHFVWGRAYNGHPPWFSWPAILLAKFPLALLALALAGVPLAFRRKLPAAARWALAMTVAACGFHMVALVGSDGIWGGVRHALPVVVGAAIFAGGVLAWAWQRRQHAMLAGVAATYLVAAAMTLGEPRLWEYHNELVGGTQGAHRYFTDEGTDLGQRFHELRAFHDRHIAPSGLPMYVDYWVGEPQMRAAGLRQRRFVESLDDTNVEGRFDGWFIYPMPSTLPWPQWDWDPEVVFRDMRMVARYGHVGIWRGTLVRPQSRAGSLKRKVMDYIYKENGDDWALVAARLEEVVPLGPQAVDAGVELGNAYVRLGRRDEAIGAYRRLLDQEKLPVEAKIAEQLRAQIQRVQAAPDVAKVEPMRNPWLE</sequence>
<reference evidence="4" key="1">
    <citation type="journal article" date="2019" name="Int. J. Syst. Evol. Microbiol.">
        <title>The Global Catalogue of Microorganisms (GCM) 10K type strain sequencing project: providing services to taxonomists for standard genome sequencing and annotation.</title>
        <authorList>
            <consortium name="The Broad Institute Genomics Platform"/>
            <consortium name="The Broad Institute Genome Sequencing Center for Infectious Disease"/>
            <person name="Wu L."/>
            <person name="Ma J."/>
        </authorList>
    </citation>
    <scope>NUCLEOTIDE SEQUENCE [LARGE SCALE GENOMIC DNA]</scope>
    <source>
        <strain evidence="4">JCM 18392</strain>
    </source>
</reference>
<feature type="transmembrane region" description="Helical" evidence="2">
    <location>
        <begin position="12"/>
        <end position="28"/>
    </location>
</feature>
<accession>A0ABP9DUG4</accession>
<dbReference type="PROSITE" id="PS50005">
    <property type="entry name" value="TPR"/>
    <property type="match status" value="1"/>
</dbReference>
<dbReference type="InterPro" id="IPR019734">
    <property type="entry name" value="TPR_rpt"/>
</dbReference>
<dbReference type="Gene3D" id="1.25.40.10">
    <property type="entry name" value="Tetratricopeptide repeat domain"/>
    <property type="match status" value="1"/>
</dbReference>
<keyword evidence="2" id="KW-0472">Membrane</keyword>
<evidence type="ECO:0000313" key="4">
    <source>
        <dbReference type="Proteomes" id="UP001501323"/>
    </source>
</evidence>
<proteinExistence type="predicted"/>
<feature type="transmembrane region" description="Helical" evidence="2">
    <location>
        <begin position="170"/>
        <end position="190"/>
    </location>
</feature>
<feature type="repeat" description="TPR" evidence="1">
    <location>
        <begin position="620"/>
        <end position="653"/>
    </location>
</feature>
<gene>
    <name evidence="3" type="ORF">GCM10023332_09090</name>
</gene>
<evidence type="ECO:0000313" key="3">
    <source>
        <dbReference type="EMBL" id="GAA4859346.1"/>
    </source>
</evidence>
<dbReference type="RefSeq" id="WP_345294298.1">
    <property type="nucleotide sequence ID" value="NZ_BAABJY010000001.1"/>
</dbReference>
<organism evidence="3 4">
    <name type="scientific">Luteimonas vadosa</name>
    <dbReference type="NCBI Taxonomy" id="1165507"/>
    <lineage>
        <taxon>Bacteria</taxon>
        <taxon>Pseudomonadati</taxon>
        <taxon>Pseudomonadota</taxon>
        <taxon>Gammaproteobacteria</taxon>
        <taxon>Lysobacterales</taxon>
        <taxon>Lysobacteraceae</taxon>
        <taxon>Luteimonas</taxon>
    </lineage>
</organism>
<feature type="transmembrane region" description="Helical" evidence="2">
    <location>
        <begin position="210"/>
        <end position="229"/>
    </location>
</feature>
<evidence type="ECO:0008006" key="5">
    <source>
        <dbReference type="Google" id="ProtNLM"/>
    </source>
</evidence>
<feature type="transmembrane region" description="Helical" evidence="2">
    <location>
        <begin position="236"/>
        <end position="258"/>
    </location>
</feature>
<keyword evidence="2" id="KW-1133">Transmembrane helix</keyword>
<name>A0ABP9DUG4_9GAMM</name>
<protein>
    <recommendedName>
        <fullName evidence="5">Tetratricopeptide repeat protein</fullName>
    </recommendedName>
</protein>